<sequence>MGLKKIVLFWLVGLLCCKAQEPSEQHDYFKSYDDKVITSVYYLDTSNSFQFASKTDGVTNYLNLIPNRREQIGLSLSYKLIDISYGISPRFFDVNKDNSNSSLVNFGTRFIVKQWMQTLLYSNQKGFYAEDSEFKSSFPKMRSVKIGGTTSYIFNPKFSFKTIANQNQWQTTSSGSFIPTLSIYNTSLNLNDGNGDNKSNIWLATLSPSYYYNWVISKRVLVSSGIALGAGFNIIDGDFSSVLESTLNFKLGYNSDSFFSFVTLNYSVFVQDNDSLFNFNEDISTLRVTAGYRFDPPKKVKQLYDKGAKAIGL</sequence>
<dbReference type="RefSeq" id="WP_064715833.1">
    <property type="nucleotide sequence ID" value="NZ_JMTM01000053.1"/>
</dbReference>
<dbReference type="InterPro" id="IPR025535">
    <property type="entry name" value="DUF4421"/>
</dbReference>
<name>A0A199XQ55_9FLAO</name>
<dbReference type="Proteomes" id="UP000093807">
    <property type="component" value="Unassembled WGS sequence"/>
</dbReference>
<dbReference type="EMBL" id="JMTM01000053">
    <property type="protein sequence ID" value="OAZ03775.1"/>
    <property type="molecule type" value="Genomic_DNA"/>
</dbReference>
<evidence type="ECO:0000313" key="2">
    <source>
        <dbReference type="Proteomes" id="UP000093807"/>
    </source>
</evidence>
<evidence type="ECO:0008006" key="3">
    <source>
        <dbReference type="Google" id="ProtNLM"/>
    </source>
</evidence>
<reference evidence="1 2" key="1">
    <citation type="submission" date="2016-06" db="EMBL/GenBank/DDBJ databases">
        <title>Draft genome sequence of Flavobacterium succinicans strain DD5b.</title>
        <authorList>
            <person name="Poehlein A."/>
            <person name="Daniel R."/>
            <person name="Simeonova D.D."/>
        </authorList>
    </citation>
    <scope>NUCLEOTIDE SEQUENCE [LARGE SCALE GENOMIC DNA]</scope>
    <source>
        <strain evidence="1 2">DD5b</strain>
    </source>
</reference>
<proteinExistence type="predicted"/>
<dbReference type="PATRIC" id="fig|29536.5.peg.2143"/>
<organism evidence="1 2">
    <name type="scientific">Flavobacterium succinicans</name>
    <dbReference type="NCBI Taxonomy" id="29536"/>
    <lineage>
        <taxon>Bacteria</taxon>
        <taxon>Pseudomonadati</taxon>
        <taxon>Bacteroidota</taxon>
        <taxon>Flavobacteriia</taxon>
        <taxon>Flavobacteriales</taxon>
        <taxon>Flavobacteriaceae</taxon>
        <taxon>Flavobacterium</taxon>
    </lineage>
</organism>
<accession>A0A199XQ55</accession>
<gene>
    <name evidence="1" type="ORF">FLB_20530</name>
</gene>
<protein>
    <recommendedName>
        <fullName evidence="3">DUF4421 domain-containing protein</fullName>
    </recommendedName>
</protein>
<dbReference type="Pfam" id="PF14391">
    <property type="entry name" value="DUF4421"/>
    <property type="match status" value="1"/>
</dbReference>
<dbReference type="AlphaFoldDB" id="A0A199XQ55"/>
<keyword evidence="2" id="KW-1185">Reference proteome</keyword>
<evidence type="ECO:0000313" key="1">
    <source>
        <dbReference type="EMBL" id="OAZ03775.1"/>
    </source>
</evidence>
<comment type="caution">
    <text evidence="1">The sequence shown here is derived from an EMBL/GenBank/DDBJ whole genome shotgun (WGS) entry which is preliminary data.</text>
</comment>
<dbReference type="OrthoDB" id="669053at2"/>